<feature type="transmembrane region" description="Helical" evidence="6">
    <location>
        <begin position="241"/>
        <end position="262"/>
    </location>
</feature>
<dbReference type="OrthoDB" id="10266980at2759"/>
<dbReference type="FunCoup" id="G8JW24">
    <property type="interactions" value="92"/>
</dbReference>
<evidence type="ECO:0000256" key="3">
    <source>
        <dbReference type="ARBA" id="ARBA00022989"/>
    </source>
</evidence>
<reference evidence="9" key="1">
    <citation type="journal article" date="2012" name="G3 (Bethesda)">
        <title>Pichia sorbitophila, an interspecies yeast hybrid reveals early steps of genome resolution following polyploidization.</title>
        <authorList>
            <person name="Leh Louis V."/>
            <person name="Despons L."/>
            <person name="Friedrich A."/>
            <person name="Martin T."/>
            <person name="Durrens P."/>
            <person name="Casaregola S."/>
            <person name="Neuveglise C."/>
            <person name="Fairhead C."/>
            <person name="Marck C."/>
            <person name="Cruz J.A."/>
            <person name="Straub M.L."/>
            <person name="Kugler V."/>
            <person name="Sacerdot C."/>
            <person name="Uzunov Z."/>
            <person name="Thierry A."/>
            <person name="Weiss S."/>
            <person name="Bleykasten C."/>
            <person name="De Montigny J."/>
            <person name="Jacques N."/>
            <person name="Jung P."/>
            <person name="Lemaire M."/>
            <person name="Mallet S."/>
            <person name="Morel G."/>
            <person name="Richard G.F."/>
            <person name="Sarkar A."/>
            <person name="Savel G."/>
            <person name="Schacherer J."/>
            <person name="Seret M.L."/>
            <person name="Talla E."/>
            <person name="Samson G."/>
            <person name="Jubin C."/>
            <person name="Poulain J."/>
            <person name="Vacherie B."/>
            <person name="Barbe V."/>
            <person name="Pelletier E."/>
            <person name="Sherman D.J."/>
            <person name="Westhof E."/>
            <person name="Weissenbach J."/>
            <person name="Baret P.V."/>
            <person name="Wincker P."/>
            <person name="Gaillardin C."/>
            <person name="Dujon B."/>
            <person name="Souciet J.L."/>
        </authorList>
    </citation>
    <scope>NUCLEOTIDE SEQUENCE [LARGE SCALE GENOMIC DNA]</scope>
    <source>
        <strain evidence="9">CBS 270.75 / DBVPG 7215 / KCTC 17166 / NRRL Y-17582</strain>
    </source>
</reference>
<organism evidence="8 9">
    <name type="scientific">Eremothecium cymbalariae (strain CBS 270.75 / DBVPG 7215 / KCTC 17166 / NRRL Y-17582)</name>
    <name type="common">Yeast</name>
    <dbReference type="NCBI Taxonomy" id="931890"/>
    <lineage>
        <taxon>Eukaryota</taxon>
        <taxon>Fungi</taxon>
        <taxon>Dikarya</taxon>
        <taxon>Ascomycota</taxon>
        <taxon>Saccharomycotina</taxon>
        <taxon>Saccharomycetes</taxon>
        <taxon>Saccharomycetales</taxon>
        <taxon>Saccharomycetaceae</taxon>
        <taxon>Eremothecium</taxon>
    </lineage>
</organism>
<sequence>MVSGEMQELSLMEDPFLALSPFKNHESLYLRHGHEVLFSFLLYQFIVYRIVAPVVNRMIFGKHYAEAVQNVKVNYDIHTVSTVQALVCVGLVIPIVSLNANLQIFGYYNEYASMTAAISLGYFLWDLYICLKFFSFFGLGFLGHAIGSLAVIFCSLMPSYQSWIGKFLVFEASTPFVNINWYITQVSRKTTKAIVPAWFNIINGLLLLGTFFFTRICWGIIALVSLDYQVWKQWNSDTPMLVGLLVPTINLLMTILNIYWFYKMIRIAKKMVNASKKVTKVT</sequence>
<accession>G8JW24</accession>
<feature type="transmembrane region" description="Helical" evidence="6">
    <location>
        <begin position="111"/>
        <end position="129"/>
    </location>
</feature>
<evidence type="ECO:0000256" key="6">
    <source>
        <dbReference type="SAM" id="Phobius"/>
    </source>
</evidence>
<dbReference type="SMART" id="SM00724">
    <property type="entry name" value="TLC"/>
    <property type="match status" value="1"/>
</dbReference>
<keyword evidence="3 6" id="KW-1133">Transmembrane helix</keyword>
<evidence type="ECO:0000256" key="5">
    <source>
        <dbReference type="PROSITE-ProRule" id="PRU00205"/>
    </source>
</evidence>
<dbReference type="eggNOG" id="KOG4561">
    <property type="taxonomic scope" value="Eukaryota"/>
</dbReference>
<name>G8JW24_ERECY</name>
<keyword evidence="2 5" id="KW-0812">Transmembrane</keyword>
<dbReference type="RefSeq" id="XP_003647856.1">
    <property type="nucleotide sequence ID" value="XM_003647808.1"/>
</dbReference>
<dbReference type="AlphaFoldDB" id="G8JW24"/>
<evidence type="ECO:0000256" key="1">
    <source>
        <dbReference type="ARBA" id="ARBA00004141"/>
    </source>
</evidence>
<dbReference type="HOGENOM" id="CLU_034597_0_1_1"/>
<feature type="transmembrane region" description="Helical" evidence="6">
    <location>
        <begin position="77"/>
        <end position="99"/>
    </location>
</feature>
<protein>
    <recommendedName>
        <fullName evidence="7">TLC domain-containing protein</fullName>
    </recommendedName>
</protein>
<dbReference type="Pfam" id="PF03798">
    <property type="entry name" value="TRAM_LAG1_CLN8"/>
    <property type="match status" value="1"/>
</dbReference>
<feature type="domain" description="TLC" evidence="7">
    <location>
        <begin position="70"/>
        <end position="273"/>
    </location>
</feature>
<proteinExistence type="predicted"/>
<feature type="transmembrane region" description="Helical" evidence="6">
    <location>
        <begin position="195"/>
        <end position="221"/>
    </location>
</feature>
<dbReference type="PANTHER" id="PTHR13439:SF0">
    <property type="entry name" value="TOPOISOMERASE I DAMAGE AFFECTED PROTEIN 4"/>
    <property type="match status" value="1"/>
</dbReference>
<comment type="subcellular location">
    <subcellularLocation>
        <location evidence="1">Membrane</location>
        <topology evidence="1">Multi-pass membrane protein</topology>
    </subcellularLocation>
</comment>
<dbReference type="OMA" id="MPVYYSH"/>
<evidence type="ECO:0000313" key="9">
    <source>
        <dbReference type="Proteomes" id="UP000006790"/>
    </source>
</evidence>
<feature type="transmembrane region" description="Helical" evidence="6">
    <location>
        <begin position="36"/>
        <end position="56"/>
    </location>
</feature>
<evidence type="ECO:0000313" key="8">
    <source>
        <dbReference type="EMBL" id="AET41039.1"/>
    </source>
</evidence>
<dbReference type="GO" id="GO:0055088">
    <property type="term" value="P:lipid homeostasis"/>
    <property type="evidence" value="ECO:0007669"/>
    <property type="project" value="TreeGrafter"/>
</dbReference>
<evidence type="ECO:0000256" key="2">
    <source>
        <dbReference type="ARBA" id="ARBA00022692"/>
    </source>
</evidence>
<evidence type="ECO:0000259" key="7">
    <source>
        <dbReference type="PROSITE" id="PS50922"/>
    </source>
</evidence>
<gene>
    <name evidence="8" type="ordered locus">Ecym_7191</name>
</gene>
<dbReference type="EMBL" id="CP002503">
    <property type="protein sequence ID" value="AET41039.1"/>
    <property type="molecule type" value="Genomic_DNA"/>
</dbReference>
<keyword evidence="9" id="KW-1185">Reference proteome</keyword>
<dbReference type="GO" id="GO:0005783">
    <property type="term" value="C:endoplasmic reticulum"/>
    <property type="evidence" value="ECO:0007669"/>
    <property type="project" value="TreeGrafter"/>
</dbReference>
<dbReference type="InterPro" id="IPR006634">
    <property type="entry name" value="TLC-dom"/>
</dbReference>
<dbReference type="PANTHER" id="PTHR13439">
    <property type="entry name" value="CT120 PROTEIN"/>
    <property type="match status" value="1"/>
</dbReference>
<dbReference type="GO" id="GO:0016020">
    <property type="term" value="C:membrane"/>
    <property type="evidence" value="ECO:0007669"/>
    <property type="project" value="UniProtKB-SubCell"/>
</dbReference>
<feature type="transmembrane region" description="Helical" evidence="6">
    <location>
        <begin position="136"/>
        <end position="158"/>
    </location>
</feature>
<dbReference type="Proteomes" id="UP000006790">
    <property type="component" value="Chromosome 7"/>
</dbReference>
<evidence type="ECO:0000256" key="4">
    <source>
        <dbReference type="ARBA" id="ARBA00023136"/>
    </source>
</evidence>
<keyword evidence="4 5" id="KW-0472">Membrane</keyword>
<dbReference type="InterPro" id="IPR050846">
    <property type="entry name" value="TLCD"/>
</dbReference>
<dbReference type="PROSITE" id="PS50922">
    <property type="entry name" value="TLC"/>
    <property type="match status" value="1"/>
</dbReference>
<dbReference type="GeneID" id="11472487"/>
<dbReference type="KEGG" id="erc:Ecym_7191"/>
<dbReference type="InParanoid" id="G8JW24"/>